<feature type="domain" description="Aminotransferase class I/classII large" evidence="7">
    <location>
        <begin position="42"/>
        <end position="401"/>
    </location>
</feature>
<comment type="cofactor">
    <cofactor evidence="1">
        <name>pyridoxal 5'-phosphate</name>
        <dbReference type="ChEBI" id="CHEBI:597326"/>
    </cofactor>
</comment>
<dbReference type="GO" id="GO:0030170">
    <property type="term" value="F:pyridoxal phosphate binding"/>
    <property type="evidence" value="ECO:0007669"/>
    <property type="project" value="InterPro"/>
</dbReference>
<name>A0A7X5R1T6_9MICO</name>
<dbReference type="RefSeq" id="WP_167150512.1">
    <property type="nucleotide sequence ID" value="NZ_JAAMOX010000002.1"/>
</dbReference>
<dbReference type="EMBL" id="JAAMOX010000002">
    <property type="protein sequence ID" value="NIH54093.1"/>
    <property type="molecule type" value="Genomic_DNA"/>
</dbReference>
<evidence type="ECO:0000259" key="7">
    <source>
        <dbReference type="Pfam" id="PF00155"/>
    </source>
</evidence>
<dbReference type="PANTHER" id="PTHR42790:SF19">
    <property type="entry name" value="KYNURENINE_ALPHA-AMINOADIPATE AMINOTRANSFERASE, MITOCHONDRIAL"/>
    <property type="match status" value="1"/>
</dbReference>
<evidence type="ECO:0000256" key="1">
    <source>
        <dbReference type="ARBA" id="ARBA00001933"/>
    </source>
</evidence>
<accession>A0A7X5R1T6</accession>
<evidence type="ECO:0000256" key="5">
    <source>
        <dbReference type="ARBA" id="ARBA00022679"/>
    </source>
</evidence>
<comment type="similarity">
    <text evidence="2">Belongs to the class-I pyridoxal-phosphate-dependent aminotransferase family.</text>
</comment>
<dbReference type="GO" id="GO:1901605">
    <property type="term" value="P:alpha-amino acid metabolic process"/>
    <property type="evidence" value="ECO:0007669"/>
    <property type="project" value="TreeGrafter"/>
</dbReference>
<dbReference type="InterPro" id="IPR015424">
    <property type="entry name" value="PyrdxlP-dep_Trfase"/>
</dbReference>
<evidence type="ECO:0000256" key="6">
    <source>
        <dbReference type="ARBA" id="ARBA00022898"/>
    </source>
</evidence>
<organism evidence="8 9">
    <name type="scientific">Lysinibacter cavernae</name>
    <dbReference type="NCBI Taxonomy" id="1640652"/>
    <lineage>
        <taxon>Bacteria</taxon>
        <taxon>Bacillati</taxon>
        <taxon>Actinomycetota</taxon>
        <taxon>Actinomycetes</taxon>
        <taxon>Micrococcales</taxon>
        <taxon>Microbacteriaceae</taxon>
        <taxon>Lysinibacter</taxon>
    </lineage>
</organism>
<comment type="caution">
    <text evidence="8">The sequence shown here is derived from an EMBL/GenBank/DDBJ whole genome shotgun (WGS) entry which is preliminary data.</text>
</comment>
<dbReference type="Proteomes" id="UP000541033">
    <property type="component" value="Unassembled WGS sequence"/>
</dbReference>
<dbReference type="AlphaFoldDB" id="A0A7X5R1T6"/>
<keyword evidence="4" id="KW-0032">Aminotransferase</keyword>
<dbReference type="SUPFAM" id="SSF53383">
    <property type="entry name" value="PLP-dependent transferases"/>
    <property type="match status" value="1"/>
</dbReference>
<dbReference type="FunFam" id="3.40.640.10:FF:000053">
    <property type="entry name" value="Aminotransferase, class I"/>
    <property type="match status" value="1"/>
</dbReference>
<evidence type="ECO:0000256" key="2">
    <source>
        <dbReference type="ARBA" id="ARBA00007441"/>
    </source>
</evidence>
<dbReference type="Pfam" id="PF00155">
    <property type="entry name" value="Aminotran_1_2"/>
    <property type="match status" value="1"/>
</dbReference>
<dbReference type="InterPro" id="IPR015422">
    <property type="entry name" value="PyrdxlP-dep_Trfase_small"/>
</dbReference>
<keyword evidence="8" id="KW-0238">DNA-binding</keyword>
<evidence type="ECO:0000256" key="4">
    <source>
        <dbReference type="ARBA" id="ARBA00022576"/>
    </source>
</evidence>
<dbReference type="InterPro" id="IPR050859">
    <property type="entry name" value="Class-I_PLP-dep_aminotransf"/>
</dbReference>
<dbReference type="GO" id="GO:0003677">
    <property type="term" value="F:DNA binding"/>
    <property type="evidence" value="ECO:0007669"/>
    <property type="project" value="UniProtKB-KW"/>
</dbReference>
<comment type="subunit">
    <text evidence="3">Homodimer.</text>
</comment>
<proteinExistence type="inferred from homology"/>
<evidence type="ECO:0000313" key="8">
    <source>
        <dbReference type="EMBL" id="NIH54093.1"/>
    </source>
</evidence>
<dbReference type="Gene3D" id="3.40.640.10">
    <property type="entry name" value="Type I PLP-dependent aspartate aminotransferase-like (Major domain)"/>
    <property type="match status" value="1"/>
</dbReference>
<dbReference type="GO" id="GO:0008483">
    <property type="term" value="F:transaminase activity"/>
    <property type="evidence" value="ECO:0007669"/>
    <property type="project" value="UniProtKB-KW"/>
</dbReference>
<evidence type="ECO:0000313" key="9">
    <source>
        <dbReference type="Proteomes" id="UP000541033"/>
    </source>
</evidence>
<dbReference type="Gene3D" id="3.90.1150.10">
    <property type="entry name" value="Aspartate Aminotransferase, domain 1"/>
    <property type="match status" value="1"/>
</dbReference>
<keyword evidence="9" id="KW-1185">Reference proteome</keyword>
<reference evidence="8 9" key="1">
    <citation type="submission" date="2020-02" db="EMBL/GenBank/DDBJ databases">
        <title>Sequencing the genomes of 1000 actinobacteria strains.</title>
        <authorList>
            <person name="Klenk H.-P."/>
        </authorList>
    </citation>
    <scope>NUCLEOTIDE SEQUENCE [LARGE SCALE GENOMIC DNA]</scope>
    <source>
        <strain evidence="8 9">DSM 27960</strain>
    </source>
</reference>
<keyword evidence="6" id="KW-0663">Pyridoxal phosphate</keyword>
<dbReference type="CDD" id="cd00609">
    <property type="entry name" value="AAT_like"/>
    <property type="match status" value="1"/>
</dbReference>
<dbReference type="InterPro" id="IPR004839">
    <property type="entry name" value="Aminotransferase_I/II_large"/>
</dbReference>
<sequence>MSTVSIQRQVNALHADRYAARADSFHPSPVRAVFEVSMLPGMISLAGGNPDLSLLPLGEVAEFAREIVAERGLEALQYGSGAGTEGLTNTICEVMAAEGTTAVPENILVTSGSQMALELIATMFCDPGDVVLAEGPTYVGAIGTFEGLQAEISHIALDSDGLIPEQLEQRIRELRAAGKTIKLLYTIPNFNNPAGVSLSLERRQQIVDICRAEGIAIVEDNPYGLLSFSGQYLPSLHGLDPENVFYLGSFSKIFSPGVRVGWLVAPVEVRNRLQLAAEATTICPSVLSQLLVERYITEFDWKAQIRASSELYRERAAASMAALGRYMPVGTTWTVPEGGFFTWVTLPAGHTTDDLLQPAIDNGVVFVPGSAFYADGSGANNFRIAFSFESAERLTEGIRRLGKALTSR</sequence>
<keyword evidence="5" id="KW-0808">Transferase</keyword>
<dbReference type="PANTHER" id="PTHR42790">
    <property type="entry name" value="AMINOTRANSFERASE"/>
    <property type="match status" value="1"/>
</dbReference>
<protein>
    <submittedName>
        <fullName evidence="8">DNA-binding transcriptional MocR family regulator</fullName>
    </submittedName>
</protein>
<dbReference type="InterPro" id="IPR015421">
    <property type="entry name" value="PyrdxlP-dep_Trfase_major"/>
</dbReference>
<evidence type="ECO:0000256" key="3">
    <source>
        <dbReference type="ARBA" id="ARBA00011738"/>
    </source>
</evidence>
<gene>
    <name evidence="8" type="ORF">FHX76_001989</name>
</gene>